<accession>A0ABX7SX54</accession>
<dbReference type="PROSITE" id="PS51219">
    <property type="entry name" value="DPCK"/>
    <property type="match status" value="1"/>
</dbReference>
<evidence type="ECO:0000256" key="1">
    <source>
        <dbReference type="ARBA" id="ARBA00009018"/>
    </source>
</evidence>
<dbReference type="Pfam" id="PF01121">
    <property type="entry name" value="CoaE"/>
    <property type="match status" value="1"/>
</dbReference>
<evidence type="ECO:0000256" key="3">
    <source>
        <dbReference type="ARBA" id="ARBA00022840"/>
    </source>
</evidence>
<dbReference type="EC" id="2.7.1.24" evidence="5 6"/>
<keyword evidence="8" id="KW-1185">Reference proteome</keyword>
<evidence type="ECO:0000256" key="4">
    <source>
        <dbReference type="ARBA" id="ARBA00022993"/>
    </source>
</evidence>
<dbReference type="GO" id="GO:0004140">
    <property type="term" value="F:dephospho-CoA kinase activity"/>
    <property type="evidence" value="ECO:0007669"/>
    <property type="project" value="UniProtKB-EC"/>
</dbReference>
<proteinExistence type="inferred from homology"/>
<keyword evidence="5" id="KW-0963">Cytoplasm</keyword>
<feature type="binding site" evidence="5">
    <location>
        <begin position="10"/>
        <end position="15"/>
    </location>
    <ligand>
        <name>ATP</name>
        <dbReference type="ChEBI" id="CHEBI:30616"/>
    </ligand>
</feature>
<dbReference type="PANTHER" id="PTHR10695">
    <property type="entry name" value="DEPHOSPHO-COA KINASE-RELATED"/>
    <property type="match status" value="1"/>
</dbReference>
<dbReference type="InterPro" id="IPR027417">
    <property type="entry name" value="P-loop_NTPase"/>
</dbReference>
<dbReference type="RefSeq" id="WP_207972419.1">
    <property type="nucleotide sequence ID" value="NZ_CP071795.1"/>
</dbReference>
<evidence type="ECO:0000256" key="6">
    <source>
        <dbReference type="NCBIfam" id="TIGR00152"/>
    </source>
</evidence>
<dbReference type="CDD" id="cd02022">
    <property type="entry name" value="DPCK"/>
    <property type="match status" value="1"/>
</dbReference>
<dbReference type="SUPFAM" id="SSF52540">
    <property type="entry name" value="P-loop containing nucleoside triphosphate hydrolases"/>
    <property type="match status" value="1"/>
</dbReference>
<evidence type="ECO:0000313" key="7">
    <source>
        <dbReference type="EMBL" id="QTD38284.1"/>
    </source>
</evidence>
<keyword evidence="3 5" id="KW-0067">ATP-binding</keyword>
<evidence type="ECO:0000256" key="5">
    <source>
        <dbReference type="HAMAP-Rule" id="MF_00376"/>
    </source>
</evidence>
<organism evidence="7 8">
    <name type="scientific">Polaribacter batillariae</name>
    <dbReference type="NCBI Taxonomy" id="2808900"/>
    <lineage>
        <taxon>Bacteria</taxon>
        <taxon>Pseudomonadati</taxon>
        <taxon>Bacteroidota</taxon>
        <taxon>Flavobacteriia</taxon>
        <taxon>Flavobacteriales</taxon>
        <taxon>Flavobacteriaceae</taxon>
    </lineage>
</organism>
<sequence>MVVGLTGGIGSGKTTVAKMFAKKQEVAIYIADEEAKKLMNSSSKIKSKIIDAFGKQSFENNQLNRAFIASIVFKDKKKLAILNGIVHPEVRNHFKNFIKTHKDKTYIIYENAILFESKADKQCEFIISVFVPLDVRIARVMQRGAATKAQILERINNQWKEDKKLLQSNYVIENLSLEITENQVNNIHNILTEKSNLI</sequence>
<keyword evidence="5 7" id="KW-0418">Kinase</keyword>
<evidence type="ECO:0000313" key="8">
    <source>
        <dbReference type="Proteomes" id="UP000663935"/>
    </source>
</evidence>
<dbReference type="HAMAP" id="MF_00376">
    <property type="entry name" value="Dephospho_CoA_kinase"/>
    <property type="match status" value="1"/>
</dbReference>
<dbReference type="Proteomes" id="UP000663935">
    <property type="component" value="Chromosome"/>
</dbReference>
<dbReference type="PANTHER" id="PTHR10695:SF46">
    <property type="entry name" value="BIFUNCTIONAL COENZYME A SYNTHASE-RELATED"/>
    <property type="match status" value="1"/>
</dbReference>
<comment type="subcellular location">
    <subcellularLocation>
        <location evidence="5">Cytoplasm</location>
    </subcellularLocation>
</comment>
<reference evidence="7 8" key="1">
    <citation type="submission" date="2021-03" db="EMBL/GenBank/DDBJ databases">
        <title>Complete genome of Polaribacter_sp.G4M1.</title>
        <authorList>
            <person name="Jeong S.W."/>
            <person name="Bae J.W."/>
        </authorList>
    </citation>
    <scope>NUCLEOTIDE SEQUENCE [LARGE SCALE GENOMIC DNA]</scope>
    <source>
        <strain evidence="7 8">G4M1</strain>
    </source>
</reference>
<comment type="function">
    <text evidence="5">Catalyzes the phosphorylation of the 3'-hydroxyl group of dephosphocoenzyme A to form coenzyme A.</text>
</comment>
<gene>
    <name evidence="5" type="primary">coaE</name>
    <name evidence="7" type="ORF">JL193_02995</name>
</gene>
<comment type="similarity">
    <text evidence="1 5">Belongs to the CoaE family.</text>
</comment>
<keyword evidence="2 5" id="KW-0547">Nucleotide-binding</keyword>
<dbReference type="NCBIfam" id="TIGR00152">
    <property type="entry name" value="dephospho-CoA kinase"/>
    <property type="match status" value="1"/>
</dbReference>
<comment type="pathway">
    <text evidence="5">Cofactor biosynthesis; coenzyme A biosynthesis; CoA from (R)-pantothenate: step 5/5.</text>
</comment>
<comment type="catalytic activity">
    <reaction evidence="5">
        <text>3'-dephospho-CoA + ATP = ADP + CoA + H(+)</text>
        <dbReference type="Rhea" id="RHEA:18245"/>
        <dbReference type="ChEBI" id="CHEBI:15378"/>
        <dbReference type="ChEBI" id="CHEBI:30616"/>
        <dbReference type="ChEBI" id="CHEBI:57287"/>
        <dbReference type="ChEBI" id="CHEBI:57328"/>
        <dbReference type="ChEBI" id="CHEBI:456216"/>
        <dbReference type="EC" id="2.7.1.24"/>
    </reaction>
</comment>
<evidence type="ECO:0000256" key="2">
    <source>
        <dbReference type="ARBA" id="ARBA00022741"/>
    </source>
</evidence>
<dbReference type="InterPro" id="IPR001977">
    <property type="entry name" value="Depp_CoAkinase"/>
</dbReference>
<keyword evidence="4 5" id="KW-0173">Coenzyme A biosynthesis</keyword>
<keyword evidence="5 7" id="KW-0808">Transferase</keyword>
<name>A0ABX7SX54_9FLAO</name>
<dbReference type="EMBL" id="CP071795">
    <property type="protein sequence ID" value="QTD38284.1"/>
    <property type="molecule type" value="Genomic_DNA"/>
</dbReference>
<dbReference type="Gene3D" id="3.40.50.300">
    <property type="entry name" value="P-loop containing nucleotide triphosphate hydrolases"/>
    <property type="match status" value="1"/>
</dbReference>
<protein>
    <recommendedName>
        <fullName evidence="5 6">Dephospho-CoA kinase</fullName>
        <ecNumber evidence="5 6">2.7.1.24</ecNumber>
    </recommendedName>
    <alternativeName>
        <fullName evidence="5">Dephosphocoenzyme A kinase</fullName>
    </alternativeName>
</protein>